<dbReference type="EMBL" id="GBRH01190950">
    <property type="protein sequence ID" value="JAE06946.1"/>
    <property type="molecule type" value="Transcribed_RNA"/>
</dbReference>
<dbReference type="AlphaFoldDB" id="A0A0A9F9W8"/>
<protein>
    <submittedName>
        <fullName evidence="2">MPK2</fullName>
    </submittedName>
</protein>
<name>A0A0A9F9W8_ARUDO</name>
<evidence type="ECO:0000313" key="2">
    <source>
        <dbReference type="EMBL" id="JAE06946.1"/>
    </source>
</evidence>
<proteinExistence type="predicted"/>
<reference evidence="2" key="2">
    <citation type="journal article" date="2015" name="Data Brief">
        <title>Shoot transcriptome of the giant reed, Arundo donax.</title>
        <authorList>
            <person name="Barrero R.A."/>
            <person name="Guerrero F.D."/>
            <person name="Moolhuijzen P."/>
            <person name="Goolsby J.A."/>
            <person name="Tidwell J."/>
            <person name="Bellgard S.E."/>
            <person name="Bellgard M.I."/>
        </authorList>
    </citation>
    <scope>NUCLEOTIDE SEQUENCE</scope>
    <source>
        <tissue evidence="2">Shoot tissue taken approximately 20 cm above the soil surface</tissue>
    </source>
</reference>
<feature type="compositionally biased region" description="Polar residues" evidence="1">
    <location>
        <begin position="1"/>
        <end position="13"/>
    </location>
</feature>
<reference evidence="2" key="1">
    <citation type="submission" date="2014-09" db="EMBL/GenBank/DDBJ databases">
        <authorList>
            <person name="Magalhaes I.L.F."/>
            <person name="Oliveira U."/>
            <person name="Santos F.R."/>
            <person name="Vidigal T.H.D.A."/>
            <person name="Brescovit A.D."/>
            <person name="Santos A.J."/>
        </authorList>
    </citation>
    <scope>NUCLEOTIDE SEQUENCE</scope>
    <source>
        <tissue evidence="2">Shoot tissue taken approximately 20 cm above the soil surface</tissue>
    </source>
</reference>
<evidence type="ECO:0000256" key="1">
    <source>
        <dbReference type="SAM" id="MobiDB-lite"/>
    </source>
</evidence>
<accession>A0A0A9F9W8</accession>
<sequence length="39" mass="4310">MQEGENQNGTSIHSMGKGTRQEQDLQLTTILSSLFVACR</sequence>
<feature type="region of interest" description="Disordered" evidence="1">
    <location>
        <begin position="1"/>
        <end position="23"/>
    </location>
</feature>
<organism evidence="2">
    <name type="scientific">Arundo donax</name>
    <name type="common">Giant reed</name>
    <name type="synonym">Donax arundinaceus</name>
    <dbReference type="NCBI Taxonomy" id="35708"/>
    <lineage>
        <taxon>Eukaryota</taxon>
        <taxon>Viridiplantae</taxon>
        <taxon>Streptophyta</taxon>
        <taxon>Embryophyta</taxon>
        <taxon>Tracheophyta</taxon>
        <taxon>Spermatophyta</taxon>
        <taxon>Magnoliopsida</taxon>
        <taxon>Liliopsida</taxon>
        <taxon>Poales</taxon>
        <taxon>Poaceae</taxon>
        <taxon>PACMAD clade</taxon>
        <taxon>Arundinoideae</taxon>
        <taxon>Arundineae</taxon>
        <taxon>Arundo</taxon>
    </lineage>
</organism>